<reference evidence="3 4" key="1">
    <citation type="journal article" date="2021" name="Sci. Rep.">
        <title>The distribution of antibiotic resistance genes in chicken gut microbiota commensals.</title>
        <authorList>
            <person name="Juricova H."/>
            <person name="Matiasovicova J."/>
            <person name="Kubasova T."/>
            <person name="Cejkova D."/>
            <person name="Rychlik I."/>
        </authorList>
    </citation>
    <scope>NUCLEOTIDE SEQUENCE [LARGE SCALE GENOMIC DNA]</scope>
    <source>
        <strain evidence="3 4">An564</strain>
    </source>
</reference>
<dbReference type="InterPro" id="IPR046866">
    <property type="entry name" value="FapA_N"/>
</dbReference>
<accession>A0ABS2GMS9</accession>
<dbReference type="Pfam" id="PF03961">
    <property type="entry name" value="FapA"/>
    <property type="match status" value="1"/>
</dbReference>
<evidence type="ECO:0000313" key="4">
    <source>
        <dbReference type="Proteomes" id="UP000724149"/>
    </source>
</evidence>
<evidence type="ECO:0000259" key="2">
    <source>
        <dbReference type="Pfam" id="PF20250"/>
    </source>
</evidence>
<feature type="compositionally biased region" description="Basic and acidic residues" evidence="1">
    <location>
        <begin position="1"/>
        <end position="12"/>
    </location>
</feature>
<dbReference type="Pfam" id="PF20250">
    <property type="entry name" value="FapA_N"/>
    <property type="match status" value="1"/>
</dbReference>
<evidence type="ECO:0000256" key="1">
    <source>
        <dbReference type="SAM" id="MobiDB-lite"/>
    </source>
</evidence>
<keyword evidence="4" id="KW-1185">Reference proteome</keyword>
<organism evidence="3 4">
    <name type="scientific">Hydrogenoanaerobacterium saccharovorans</name>
    <dbReference type="NCBI Taxonomy" id="474960"/>
    <lineage>
        <taxon>Bacteria</taxon>
        <taxon>Bacillati</taxon>
        <taxon>Bacillota</taxon>
        <taxon>Clostridia</taxon>
        <taxon>Eubacteriales</taxon>
        <taxon>Oscillospiraceae</taxon>
        <taxon>Hydrogenoanaerobacterium</taxon>
    </lineage>
</organism>
<dbReference type="RefSeq" id="WP_204719873.1">
    <property type="nucleotide sequence ID" value="NZ_JACSNR010000002.1"/>
</dbReference>
<protein>
    <submittedName>
        <fullName evidence="3">DUF342 domain-containing protein</fullName>
    </submittedName>
</protein>
<name>A0ABS2GMS9_9FIRM</name>
<dbReference type="EMBL" id="JACSNR010000002">
    <property type="protein sequence ID" value="MBM6922775.1"/>
    <property type="molecule type" value="Genomic_DNA"/>
</dbReference>
<evidence type="ECO:0000313" key="3">
    <source>
        <dbReference type="EMBL" id="MBM6922775.1"/>
    </source>
</evidence>
<dbReference type="InterPro" id="IPR005646">
    <property type="entry name" value="FapA"/>
</dbReference>
<dbReference type="InterPro" id="IPR046865">
    <property type="entry name" value="FapA_b_solenoid"/>
</dbReference>
<proteinExistence type="predicted"/>
<comment type="caution">
    <text evidence="3">The sequence shown here is derived from an EMBL/GenBank/DDBJ whole genome shotgun (WGS) entry which is preliminary data.</text>
</comment>
<feature type="domain" description="Flagellar Assembly Protein A N-terminal region" evidence="2">
    <location>
        <begin position="116"/>
        <end position="288"/>
    </location>
</feature>
<dbReference type="PANTHER" id="PTHR38032:SF1">
    <property type="entry name" value="RNA-BINDING PROTEIN KHPB N-TERMINAL DOMAIN-CONTAINING PROTEIN"/>
    <property type="match status" value="1"/>
</dbReference>
<dbReference type="Proteomes" id="UP000724149">
    <property type="component" value="Unassembled WGS sequence"/>
</dbReference>
<dbReference type="PANTHER" id="PTHR38032">
    <property type="entry name" value="POLYMERASE-RELATED"/>
    <property type="match status" value="1"/>
</dbReference>
<feature type="region of interest" description="Disordered" evidence="1">
    <location>
        <begin position="1"/>
        <end position="34"/>
    </location>
</feature>
<gene>
    <name evidence="3" type="ORF">H9X81_03580</name>
</gene>
<sequence>MWETLFTKKQEGADLPDAGMDQPKSPDTDPVPSAPAFSIAVTPKCAQFSKLYKLANPEKSQSVILLTSSAPNREALAADADKIRAQLEFFANARMQRLARLQESRSARNLDEDVFVYITEDQMLTFFLLVPPIGNGKTLSGSKILQILIDHGVSYGLDFHFIYTLPERENRYFRFYLGASGTMPEDGRDGYIVELYQRELYASLEQTELSHVDYAQLSLSKKIQKNGVICEIVPPTAGRSGITVKRNLLLPPPRDGRPAAIPMGRNTCLSEDGRYLIAQKDGNVAYAGNSFQVKPILEIRHGIEPGDQQDIKFLGDIHIHGDVCPGVSIRATGSVQIDGVAQDCTIEAGESVIVLDGIQGQYSTTIRAHKSVYAGYLEHCTVYARESVQASCIVDCHVYCNGPVTARTGLGAIVSGSIQSAKGVSSKVIGSKAAVRTEIIIGGCPYDAFDREEISAELESINKNIRRLAECPETPETKTALSKLRLNQYVVQMKLNKLEKEAQSQRLPLDVKDACPLRCSRIHPGVCITIGNQSIEMDTEKTDCAISINAEGALCYVESR</sequence>